<accession>A0A366CXF4</accession>
<dbReference type="InterPro" id="IPR012668">
    <property type="entry name" value="CHP02466"/>
</dbReference>
<gene>
    <name evidence="1" type="ORF">DFP76_106154</name>
</gene>
<dbReference type="Gene3D" id="2.60.120.620">
    <property type="entry name" value="q2cbj1_9rhob like domain"/>
    <property type="match status" value="1"/>
</dbReference>
<dbReference type="EMBL" id="QNRF01000006">
    <property type="protein sequence ID" value="RBO82326.1"/>
    <property type="molecule type" value="Genomic_DNA"/>
</dbReference>
<dbReference type="NCBIfam" id="TIGR02466">
    <property type="entry name" value="TIGR02466 family protein"/>
    <property type="match status" value="1"/>
</dbReference>
<dbReference type="AlphaFoldDB" id="A0A366CXF4"/>
<evidence type="ECO:0000313" key="2">
    <source>
        <dbReference type="Proteomes" id="UP000252086"/>
    </source>
</evidence>
<name>A0A366CXF4_9GAMM</name>
<reference evidence="1 2" key="1">
    <citation type="submission" date="2018-06" db="EMBL/GenBank/DDBJ databases">
        <title>Genomic Encyclopedia of Type Strains, Phase III (KMG-III): the genomes of soil and plant-associated and newly described type strains.</title>
        <authorList>
            <person name="Whitman W."/>
        </authorList>
    </citation>
    <scope>NUCLEOTIDE SEQUENCE [LARGE SCALE GENOMIC DNA]</scope>
    <source>
        <strain evidence="1 2">CECT 7732</strain>
    </source>
</reference>
<dbReference type="RefSeq" id="WP_113874992.1">
    <property type="nucleotide sequence ID" value="NZ_QNRF01000006.1"/>
</dbReference>
<proteinExistence type="predicted"/>
<sequence length="227" mass="25498">MNSADFSIEPIAEHSIEQLDVWTTPLFVTQMPDHEFLKDDLMALIYQQKAQQQTAIDSLVAPSAKHALHESQLDFLDQQDATLMETKRQLEELILEVASGLNQAHWPEDAQADAHIIESWYHVTGKGGYHDAHSHPNCSWCGIYYVDPGDAAQSNVGGVNRFYDPRVNAEHYADPGTAYLGQHGVWDFTPVAGQIVLFPSYLKHSALPYFGDKDRVVIAFNSIIELY</sequence>
<evidence type="ECO:0000313" key="1">
    <source>
        <dbReference type="EMBL" id="RBO82326.1"/>
    </source>
</evidence>
<organism evidence="1 2">
    <name type="scientific">Marinomonas aquiplantarum</name>
    <dbReference type="NCBI Taxonomy" id="491951"/>
    <lineage>
        <taxon>Bacteria</taxon>
        <taxon>Pseudomonadati</taxon>
        <taxon>Pseudomonadota</taxon>
        <taxon>Gammaproteobacteria</taxon>
        <taxon>Oceanospirillales</taxon>
        <taxon>Oceanospirillaceae</taxon>
        <taxon>Marinomonas</taxon>
    </lineage>
</organism>
<protein>
    <submittedName>
        <fullName evidence="1">Uncharacterized protein (TIGR02466 family)</fullName>
    </submittedName>
</protein>
<dbReference type="OrthoDB" id="549777at2"/>
<comment type="caution">
    <text evidence="1">The sequence shown here is derived from an EMBL/GenBank/DDBJ whole genome shotgun (WGS) entry which is preliminary data.</text>
</comment>
<keyword evidence="2" id="KW-1185">Reference proteome</keyword>
<dbReference type="Proteomes" id="UP000252086">
    <property type="component" value="Unassembled WGS sequence"/>
</dbReference>
<dbReference type="Pfam" id="PF13759">
    <property type="entry name" value="2OG-FeII_Oxy_5"/>
    <property type="match status" value="1"/>
</dbReference>